<reference evidence="2" key="1">
    <citation type="journal article" date="2020" name="Nature">
        <title>Giant virus diversity and host interactions through global metagenomics.</title>
        <authorList>
            <person name="Schulz F."/>
            <person name="Roux S."/>
            <person name="Paez-Espino D."/>
            <person name="Jungbluth S."/>
            <person name="Walsh D.A."/>
            <person name="Denef V.J."/>
            <person name="McMahon K.D."/>
            <person name="Konstantinidis K.T."/>
            <person name="Eloe-Fadrosh E.A."/>
            <person name="Kyrpides N.C."/>
            <person name="Woyke T."/>
        </authorList>
    </citation>
    <scope>NUCLEOTIDE SEQUENCE</scope>
    <source>
        <strain evidence="2">GVMAG-S-3300011013-78</strain>
    </source>
</reference>
<name>A0A6C0KFM5_9ZZZZ</name>
<proteinExistence type="predicted"/>
<evidence type="ECO:0000256" key="1">
    <source>
        <dbReference type="SAM" id="Phobius"/>
    </source>
</evidence>
<accession>A0A6C0KFM5</accession>
<feature type="transmembrane region" description="Helical" evidence="1">
    <location>
        <begin position="85"/>
        <end position="105"/>
    </location>
</feature>
<keyword evidence="1" id="KW-0812">Transmembrane</keyword>
<dbReference type="EMBL" id="MN740877">
    <property type="protein sequence ID" value="QHU16153.1"/>
    <property type="molecule type" value="Genomic_DNA"/>
</dbReference>
<keyword evidence="1" id="KW-1133">Transmembrane helix</keyword>
<keyword evidence="1" id="KW-0472">Membrane</keyword>
<sequence length="127" mass="14279">MEKAFRNFSLFGYKLCTPAKIYLIMEIVLNLIPLSLIVPEAILKKLNIKSSDKVNNLIESISTAIIGAFIVNYVCSLGYDKIAVAYVGLMVVLNVLGMTLTEFVMRSNEFVKERKNAIKKLMDAQKQ</sequence>
<feature type="transmembrane region" description="Helical" evidence="1">
    <location>
        <begin position="60"/>
        <end position="79"/>
    </location>
</feature>
<evidence type="ECO:0000313" key="2">
    <source>
        <dbReference type="EMBL" id="QHU16153.1"/>
    </source>
</evidence>
<protein>
    <submittedName>
        <fullName evidence="2">Uncharacterized protein</fullName>
    </submittedName>
</protein>
<dbReference type="AlphaFoldDB" id="A0A6C0KFM5"/>
<organism evidence="2">
    <name type="scientific">viral metagenome</name>
    <dbReference type="NCBI Taxonomy" id="1070528"/>
    <lineage>
        <taxon>unclassified sequences</taxon>
        <taxon>metagenomes</taxon>
        <taxon>organismal metagenomes</taxon>
    </lineage>
</organism>
<feature type="transmembrane region" description="Helical" evidence="1">
    <location>
        <begin position="20"/>
        <end position="39"/>
    </location>
</feature>